<feature type="region of interest" description="Disordered" evidence="5">
    <location>
        <begin position="1"/>
        <end position="24"/>
    </location>
</feature>
<sequence length="241" mass="27290">MDHSEHSMDHHAGHDHGHSMHDMHGDAHAGHGILSLTTTTTTTMPPTVIPATHEHLHHAPAGQSDMGHMNHMNHMMNHMMSMSFHFGYEETILFEFWKIDSIAGLIGSMAGIFILAVLYEGLKYYREFLFWKTYNLLEYRPVTGPQTNPEVGQIQPAPSNPTPVQYVGEVIHKQPPTMFSLNHFIQTALHMVQVTVSFLLMLIFMTYNVWLCLAVVVGAAVGYFLFCWKKSVIVDVTEHCH</sequence>
<dbReference type="GO" id="GO:0016020">
    <property type="term" value="C:membrane"/>
    <property type="evidence" value="ECO:0007669"/>
    <property type="project" value="UniProtKB-SubCell"/>
</dbReference>
<dbReference type="AlphaFoldDB" id="A0A1I8NLP3"/>
<comment type="similarity">
    <text evidence="4">Belongs to the copper transporter (Ctr) (TC 1.A.56) family. SLC31A subfamily.</text>
</comment>
<feature type="transmembrane region" description="Helical" evidence="4">
    <location>
        <begin position="207"/>
        <end position="226"/>
    </location>
</feature>
<dbReference type="STRING" id="35570.A0A1I8NLP3"/>
<keyword evidence="4" id="KW-0813">Transport</keyword>
<organism evidence="6 7">
    <name type="scientific">Stomoxys calcitrans</name>
    <name type="common">Stable fly</name>
    <name type="synonym">Conops calcitrans</name>
    <dbReference type="NCBI Taxonomy" id="35570"/>
    <lineage>
        <taxon>Eukaryota</taxon>
        <taxon>Metazoa</taxon>
        <taxon>Ecdysozoa</taxon>
        <taxon>Arthropoda</taxon>
        <taxon>Hexapoda</taxon>
        <taxon>Insecta</taxon>
        <taxon>Pterygota</taxon>
        <taxon>Neoptera</taxon>
        <taxon>Endopterygota</taxon>
        <taxon>Diptera</taxon>
        <taxon>Brachycera</taxon>
        <taxon>Muscomorpha</taxon>
        <taxon>Muscoidea</taxon>
        <taxon>Muscidae</taxon>
        <taxon>Stomoxys</taxon>
    </lineage>
</organism>
<evidence type="ECO:0000256" key="3">
    <source>
        <dbReference type="ARBA" id="ARBA00023136"/>
    </source>
</evidence>
<evidence type="ECO:0000256" key="1">
    <source>
        <dbReference type="ARBA" id="ARBA00022692"/>
    </source>
</evidence>
<comment type="subcellular location">
    <subcellularLocation>
        <location evidence="4">Membrane</location>
        <topology evidence="4">Multi-pass membrane protein</topology>
    </subcellularLocation>
</comment>
<proteinExistence type="inferred from homology"/>
<keyword evidence="4" id="KW-0186">Copper</keyword>
<name>A0A1I8NLP3_STOCA</name>
<accession>A0A1I8NLP3</accession>
<dbReference type="PANTHER" id="PTHR12483:SF115">
    <property type="entry name" value="COPPER TRANSPORT PROTEIN"/>
    <property type="match status" value="1"/>
</dbReference>
<keyword evidence="1 4" id="KW-0812">Transmembrane</keyword>
<keyword evidence="4" id="KW-0187">Copper transport</keyword>
<dbReference type="EnsemblMetazoa" id="SCAU000097-RA">
    <property type="protein sequence ID" value="SCAU000097-PA"/>
    <property type="gene ID" value="SCAU000097"/>
</dbReference>
<evidence type="ECO:0000313" key="6">
    <source>
        <dbReference type="EnsemblMetazoa" id="SCAU000097-PA"/>
    </source>
</evidence>
<keyword evidence="7" id="KW-1185">Reference proteome</keyword>
<evidence type="ECO:0000256" key="2">
    <source>
        <dbReference type="ARBA" id="ARBA00022989"/>
    </source>
</evidence>
<reference evidence="6" key="1">
    <citation type="submission" date="2020-05" db="UniProtKB">
        <authorList>
            <consortium name="EnsemblMetazoa"/>
        </authorList>
    </citation>
    <scope>IDENTIFICATION</scope>
    <source>
        <strain evidence="6">USDA</strain>
    </source>
</reference>
<keyword evidence="4" id="KW-0406">Ion transport</keyword>
<protein>
    <recommendedName>
        <fullName evidence="4">Copper transport protein</fullName>
    </recommendedName>
</protein>
<dbReference type="PANTHER" id="PTHR12483">
    <property type="entry name" value="SOLUTE CARRIER FAMILY 31 COPPER TRANSPORTERS"/>
    <property type="match status" value="1"/>
</dbReference>
<dbReference type="Pfam" id="PF04145">
    <property type="entry name" value="Ctr"/>
    <property type="match status" value="1"/>
</dbReference>
<feature type="transmembrane region" description="Helical" evidence="4">
    <location>
        <begin position="102"/>
        <end position="122"/>
    </location>
</feature>
<evidence type="ECO:0000256" key="5">
    <source>
        <dbReference type="SAM" id="MobiDB-lite"/>
    </source>
</evidence>
<evidence type="ECO:0000256" key="4">
    <source>
        <dbReference type="RuleBase" id="RU367022"/>
    </source>
</evidence>
<dbReference type="GO" id="GO:0005375">
    <property type="term" value="F:copper ion transmembrane transporter activity"/>
    <property type="evidence" value="ECO:0007669"/>
    <property type="project" value="UniProtKB-UniRule"/>
</dbReference>
<keyword evidence="2 4" id="KW-1133">Transmembrane helix</keyword>
<dbReference type="OrthoDB" id="161814at2759"/>
<dbReference type="VEuPathDB" id="VectorBase:SCAU000097"/>
<evidence type="ECO:0000313" key="7">
    <source>
        <dbReference type="Proteomes" id="UP000095300"/>
    </source>
</evidence>
<keyword evidence="3 4" id="KW-0472">Membrane</keyword>
<dbReference type="InterPro" id="IPR007274">
    <property type="entry name" value="Cop_transporter"/>
</dbReference>
<gene>
    <name evidence="6" type="primary">106081969</name>
</gene>
<dbReference type="Proteomes" id="UP000095300">
    <property type="component" value="Unassembled WGS sequence"/>
</dbReference>